<protein>
    <submittedName>
        <fullName evidence="2">Methyltransferase type 11</fullName>
    </submittedName>
</protein>
<dbReference type="Proteomes" id="UP000552836">
    <property type="component" value="Unassembled WGS sequence"/>
</dbReference>
<name>A0A846LPG7_9ACTN</name>
<dbReference type="GO" id="GO:0032259">
    <property type="term" value="P:methylation"/>
    <property type="evidence" value="ECO:0007669"/>
    <property type="project" value="UniProtKB-KW"/>
</dbReference>
<dbReference type="InterPro" id="IPR013216">
    <property type="entry name" value="Methyltransf_11"/>
</dbReference>
<evidence type="ECO:0000313" key="4">
    <source>
        <dbReference type="Proteomes" id="UP000552836"/>
    </source>
</evidence>
<evidence type="ECO:0000313" key="2">
    <source>
        <dbReference type="EMBL" id="GGL80318.1"/>
    </source>
</evidence>
<sequence length="254" mass="27765">MRTFEELVAEGEAVPTEGWDFSWFSGRATEERPPWGYAGLLADRLGHASRSLDLQTGGGEVYAGALARPARPPGRVAATESWSPNLALARLRLAAWGAEVAEAADDGPFPFPDAAFDLVSSRHPTVQRWDEITRVLSPGGTHLCQGIGSGTHRVLADALLGPRPGPDQPTAELAAAAARAAGLQVVDLRVRRCRVEFSDVGAVVHFLRKVVWTVPGFSVERYRPQLAEVHRRIERDGVFVSWSQRYLIEARRPD</sequence>
<dbReference type="PANTHER" id="PTHR43460:SF1">
    <property type="entry name" value="METHYLTRANSFERASE TYPE 11 DOMAIN-CONTAINING PROTEIN"/>
    <property type="match status" value="1"/>
</dbReference>
<reference evidence="2" key="4">
    <citation type="submission" date="2024-05" db="EMBL/GenBank/DDBJ databases">
        <authorList>
            <person name="Sun Q."/>
            <person name="Zhou Y."/>
        </authorList>
    </citation>
    <scope>NUCLEOTIDE SEQUENCE</scope>
    <source>
        <strain evidence="2">CGMCC 4.5581</strain>
    </source>
</reference>
<dbReference type="EMBL" id="JAAMPA010000001">
    <property type="protein sequence ID" value="NIH68102.1"/>
    <property type="molecule type" value="Genomic_DNA"/>
</dbReference>
<dbReference type="GO" id="GO:0008757">
    <property type="term" value="F:S-adenosylmethionine-dependent methyltransferase activity"/>
    <property type="evidence" value="ECO:0007669"/>
    <property type="project" value="InterPro"/>
</dbReference>
<gene>
    <name evidence="3" type="ORF">FB380_002548</name>
    <name evidence="2" type="ORF">GCM10011589_40670</name>
</gene>
<organism evidence="3 4">
    <name type="scientific">Modestobacter marinus</name>
    <dbReference type="NCBI Taxonomy" id="477641"/>
    <lineage>
        <taxon>Bacteria</taxon>
        <taxon>Bacillati</taxon>
        <taxon>Actinomycetota</taxon>
        <taxon>Actinomycetes</taxon>
        <taxon>Geodermatophilales</taxon>
        <taxon>Geodermatophilaceae</taxon>
        <taxon>Modestobacter</taxon>
    </lineage>
</organism>
<evidence type="ECO:0000259" key="1">
    <source>
        <dbReference type="Pfam" id="PF08241"/>
    </source>
</evidence>
<comment type="caution">
    <text evidence="3">The sequence shown here is derived from an EMBL/GenBank/DDBJ whole genome shotgun (WGS) entry which is preliminary data.</text>
</comment>
<feature type="domain" description="Methyltransferase type 11" evidence="1">
    <location>
        <begin position="52"/>
        <end position="143"/>
    </location>
</feature>
<dbReference type="RefSeq" id="WP_166755373.1">
    <property type="nucleotide sequence ID" value="NZ_BAABJU010000005.1"/>
</dbReference>
<dbReference type="PANTHER" id="PTHR43460">
    <property type="entry name" value="METHYLTRANSFERASE"/>
    <property type="match status" value="1"/>
</dbReference>
<reference evidence="5" key="2">
    <citation type="journal article" date="2019" name="Int. J. Syst. Evol. Microbiol.">
        <title>The Global Catalogue of Microorganisms (GCM) 10K type strain sequencing project: providing services to taxonomists for standard genome sequencing and annotation.</title>
        <authorList>
            <consortium name="The Broad Institute Genomics Platform"/>
            <consortium name="The Broad Institute Genome Sequencing Center for Infectious Disease"/>
            <person name="Wu L."/>
            <person name="Ma J."/>
        </authorList>
    </citation>
    <scope>NUCLEOTIDE SEQUENCE [LARGE SCALE GENOMIC DNA]</scope>
    <source>
        <strain evidence="5">CGMCC 4.5581</strain>
    </source>
</reference>
<dbReference type="InterPro" id="IPR029063">
    <property type="entry name" value="SAM-dependent_MTases_sf"/>
</dbReference>
<dbReference type="InterPro" id="IPR052939">
    <property type="entry name" value="23S_rRNA_MeTrnsfrase_RlmA"/>
</dbReference>
<proteinExistence type="predicted"/>
<evidence type="ECO:0000313" key="3">
    <source>
        <dbReference type="EMBL" id="NIH68102.1"/>
    </source>
</evidence>
<reference evidence="3 4" key="3">
    <citation type="submission" date="2020-02" db="EMBL/GenBank/DDBJ databases">
        <title>Sequencing the genomes of 1000 actinobacteria strains.</title>
        <authorList>
            <person name="Klenk H.-P."/>
        </authorList>
    </citation>
    <scope>NUCLEOTIDE SEQUENCE [LARGE SCALE GENOMIC DNA]</scope>
    <source>
        <strain evidence="3 4">DSM 45201</strain>
    </source>
</reference>
<keyword evidence="5" id="KW-1185">Reference proteome</keyword>
<keyword evidence="2" id="KW-0489">Methyltransferase</keyword>
<dbReference type="Gene3D" id="3.40.50.150">
    <property type="entry name" value="Vaccinia Virus protein VP39"/>
    <property type="match status" value="1"/>
</dbReference>
<dbReference type="Proteomes" id="UP000648663">
    <property type="component" value="Unassembled WGS sequence"/>
</dbReference>
<dbReference type="EMBL" id="BMMI01000008">
    <property type="protein sequence ID" value="GGL80318.1"/>
    <property type="molecule type" value="Genomic_DNA"/>
</dbReference>
<keyword evidence="2" id="KW-0808">Transferase</keyword>
<dbReference type="AlphaFoldDB" id="A0A846LPG7"/>
<accession>A0A846LPG7</accession>
<reference evidence="2" key="1">
    <citation type="journal article" date="2014" name="Int. J. Syst. Evol. Microbiol.">
        <title>Complete genome of a new Firmicutes species belonging to the dominant human colonic microbiota ('Ruminococcus bicirculans') reveals two chromosomes and a selective capacity to utilize plant glucans.</title>
        <authorList>
            <consortium name="NISC Comparative Sequencing Program"/>
            <person name="Wegmann U."/>
            <person name="Louis P."/>
            <person name="Goesmann A."/>
            <person name="Henrissat B."/>
            <person name="Duncan S.H."/>
            <person name="Flint H.J."/>
        </authorList>
    </citation>
    <scope>NUCLEOTIDE SEQUENCE</scope>
    <source>
        <strain evidence="2">CGMCC 4.5581</strain>
    </source>
</reference>
<dbReference type="Pfam" id="PF08241">
    <property type="entry name" value="Methyltransf_11"/>
    <property type="match status" value="1"/>
</dbReference>
<dbReference type="SUPFAM" id="SSF53335">
    <property type="entry name" value="S-adenosyl-L-methionine-dependent methyltransferases"/>
    <property type="match status" value="1"/>
</dbReference>
<evidence type="ECO:0000313" key="5">
    <source>
        <dbReference type="Proteomes" id="UP000648663"/>
    </source>
</evidence>